<feature type="signal peptide" evidence="1">
    <location>
        <begin position="1"/>
        <end position="24"/>
    </location>
</feature>
<gene>
    <name evidence="2" type="ORF">SNE35_17930</name>
</gene>
<organism evidence="2 3">
    <name type="scientific">Roseateles agri</name>
    <dbReference type="NCBI Taxonomy" id="3098619"/>
    <lineage>
        <taxon>Bacteria</taxon>
        <taxon>Pseudomonadati</taxon>
        <taxon>Pseudomonadota</taxon>
        <taxon>Betaproteobacteria</taxon>
        <taxon>Burkholderiales</taxon>
        <taxon>Sphaerotilaceae</taxon>
        <taxon>Roseateles</taxon>
    </lineage>
</organism>
<keyword evidence="1" id="KW-0732">Signal</keyword>
<dbReference type="RefSeq" id="WP_320424305.1">
    <property type="nucleotide sequence ID" value="NZ_JAXCLA010000005.1"/>
</dbReference>
<comment type="caution">
    <text evidence="2">The sequence shown here is derived from an EMBL/GenBank/DDBJ whole genome shotgun (WGS) entry which is preliminary data.</text>
</comment>
<protein>
    <recommendedName>
        <fullName evidence="4">PEP-CTERM sorting domain-containing protein</fullName>
    </recommendedName>
</protein>
<dbReference type="Proteomes" id="UP001285263">
    <property type="component" value="Unassembled WGS sequence"/>
</dbReference>
<reference evidence="2 3" key="1">
    <citation type="submission" date="2023-11" db="EMBL/GenBank/DDBJ databases">
        <title>Paucibacter sp. nov., isolated from fresh soil in Korea.</title>
        <authorList>
            <person name="Le N.T.T."/>
        </authorList>
    </citation>
    <scope>NUCLEOTIDE SEQUENCE [LARGE SCALE GENOMIC DNA]</scope>
    <source>
        <strain evidence="2 3">R3-3</strain>
    </source>
</reference>
<dbReference type="EMBL" id="JAXCLA010000005">
    <property type="protein sequence ID" value="MDY0746397.1"/>
    <property type="molecule type" value="Genomic_DNA"/>
</dbReference>
<accession>A0ABU5DMW2</accession>
<evidence type="ECO:0000256" key="1">
    <source>
        <dbReference type="SAM" id="SignalP"/>
    </source>
</evidence>
<name>A0ABU5DMW2_9BURK</name>
<evidence type="ECO:0008006" key="4">
    <source>
        <dbReference type="Google" id="ProtNLM"/>
    </source>
</evidence>
<feature type="chain" id="PRO_5047259253" description="PEP-CTERM sorting domain-containing protein" evidence="1">
    <location>
        <begin position="25"/>
        <end position="289"/>
    </location>
</feature>
<evidence type="ECO:0000313" key="3">
    <source>
        <dbReference type="Proteomes" id="UP001285263"/>
    </source>
</evidence>
<proteinExistence type="predicted"/>
<keyword evidence="3" id="KW-1185">Reference proteome</keyword>
<evidence type="ECO:0000313" key="2">
    <source>
        <dbReference type="EMBL" id="MDY0746397.1"/>
    </source>
</evidence>
<sequence length="289" mass="29703">MKLLRVLRTPVAVLGLLVAAAATAVTIPDDPVPHLWHSSTTPANAFQGAAGYTGAAWNNTDAGALYVEWGGFIPAARNTWTFSTPTVGVSSNLTAVLKETSGSGLLTGANNIYGLAFGQVPGVPLVFDLALSVNAAAIGTADQVRTVVMRSGTLGTLPDMNVTLNGVAATAYAATFRVDGTIDMPTGPGGALEPNPSSSAEWLWLWDNVPAAASYRLAFKAQVGHMSLDNLVVYASPPRTPPPVPTARAPVVIGDALAALLAATTAERVTTISATRKTPAASSATKRTR</sequence>